<dbReference type="PANTHER" id="PTHR35271:SF1">
    <property type="entry name" value="ABC TRANSPORTER, SUBSTRATE-BINDING LIPOPROTEIN"/>
    <property type="match status" value="1"/>
</dbReference>
<dbReference type="AlphaFoldDB" id="A0A7X1GE48"/>
<comment type="caution">
    <text evidence="2">The sequence shown here is derived from an EMBL/GenBank/DDBJ whole genome shotgun (WGS) entry which is preliminary data.</text>
</comment>
<protein>
    <submittedName>
        <fullName evidence="2">ABC transporter substrate-binding protein</fullName>
    </submittedName>
</protein>
<evidence type="ECO:0000313" key="2">
    <source>
        <dbReference type="EMBL" id="MBC2690711.1"/>
    </source>
</evidence>
<gene>
    <name evidence="2" type="ORF">H7995_13005</name>
</gene>
<sequence length="308" mass="34116">MTLARMSTSLLNHLRHCLGLLLVCLAALPVHAADVLLTGVEDSPGVQAFTQALAQQRPKDNVRFLPLRELPPPSRIPCTTRLILLDLASLDWRLQDHQGPPTLVLRISRLQANQRVGDTRPLHLSLLWSDPPLSRQLRLTRSLLPQARRIGVLFGKDSEFLLKELHGAAHRLGMEVVAERWDNTSDSRPLQALLKNSDVLLGLDDPHLYNPKTAKNLLLSSYGQQRALIGPNAGFVKAGSLASSYSDQSDWLAILDELLDRPPASWPRSLYPTRFKVATNPQVARSLGLEQIDPVALAIQLAEGDTWP</sequence>
<dbReference type="Proteomes" id="UP000526003">
    <property type="component" value="Unassembled WGS sequence"/>
</dbReference>
<evidence type="ECO:0000313" key="3">
    <source>
        <dbReference type="Proteomes" id="UP000526003"/>
    </source>
</evidence>
<reference evidence="2 3" key="1">
    <citation type="submission" date="2020-08" db="EMBL/GenBank/DDBJ databases">
        <title>Pseudomonas sp. nov.</title>
        <authorList>
            <person name="Gieschler S."/>
            <person name="Fiedler G."/>
            <person name="Brinks E."/>
            <person name="Boehnlein C."/>
            <person name="Franz C.M.A.P."/>
            <person name="Kabisch J."/>
        </authorList>
    </citation>
    <scope>NUCLEOTIDE SEQUENCE [LARGE SCALE GENOMIC DNA]</scope>
    <source>
        <strain evidence="2 3">MBT-1</strain>
    </source>
</reference>
<feature type="signal peptide" evidence="1">
    <location>
        <begin position="1"/>
        <end position="32"/>
    </location>
</feature>
<name>A0A7X1GE48_9PSED</name>
<dbReference type="EMBL" id="JACMYG010000011">
    <property type="protein sequence ID" value="MBC2690711.1"/>
    <property type="molecule type" value="Genomic_DNA"/>
</dbReference>
<organism evidence="2 3">
    <name type="scientific">Pseudomonas kielensis</name>
    <dbReference type="NCBI Taxonomy" id="2762577"/>
    <lineage>
        <taxon>Bacteria</taxon>
        <taxon>Pseudomonadati</taxon>
        <taxon>Pseudomonadota</taxon>
        <taxon>Gammaproteobacteria</taxon>
        <taxon>Pseudomonadales</taxon>
        <taxon>Pseudomonadaceae</taxon>
        <taxon>Pseudomonas</taxon>
    </lineage>
</organism>
<dbReference type="RefSeq" id="WP_178117401.1">
    <property type="nucleotide sequence ID" value="NZ_CP130043.1"/>
</dbReference>
<keyword evidence="3" id="KW-1185">Reference proteome</keyword>
<keyword evidence="1" id="KW-0732">Signal</keyword>
<feature type="chain" id="PRO_5031267162" evidence="1">
    <location>
        <begin position="33"/>
        <end position="308"/>
    </location>
</feature>
<accession>A0A7X1GE48</accession>
<dbReference type="InterPro" id="IPR007487">
    <property type="entry name" value="ABC_transpt-TYRBP-like"/>
</dbReference>
<proteinExistence type="predicted"/>
<evidence type="ECO:0000256" key="1">
    <source>
        <dbReference type="SAM" id="SignalP"/>
    </source>
</evidence>
<dbReference type="Gene3D" id="3.40.50.2300">
    <property type="match status" value="1"/>
</dbReference>
<dbReference type="PANTHER" id="PTHR35271">
    <property type="entry name" value="ABC TRANSPORTER, SUBSTRATE-BINDING LIPOPROTEIN-RELATED"/>
    <property type="match status" value="1"/>
</dbReference>